<reference evidence="2 3" key="1">
    <citation type="submission" date="2023-11" db="EMBL/GenBank/DDBJ databases">
        <title>Actinomadura monticuli sp. nov., isolated from volcanic ash.</title>
        <authorList>
            <person name="Lee S.D."/>
            <person name="Yang H."/>
            <person name="Kim I.S."/>
        </authorList>
    </citation>
    <scope>NUCLEOTIDE SEQUENCE [LARGE SCALE GENOMIC DNA]</scope>
    <source>
        <strain evidence="2 3">DSM 45346</strain>
    </source>
</reference>
<sequence length="56" mass="6098">MLLVSGQARGDLGRSLPMADPCRSQSTAHQVRWTTRRNPARHGEVSHIAAMNIAGM</sequence>
<dbReference type="RefSeq" id="WP_371941802.1">
    <property type="nucleotide sequence ID" value="NZ_JAXCEH010000008.1"/>
</dbReference>
<dbReference type="EMBL" id="JAXCEH010000008">
    <property type="protein sequence ID" value="MFA1555102.1"/>
    <property type="molecule type" value="Genomic_DNA"/>
</dbReference>
<feature type="region of interest" description="Disordered" evidence="1">
    <location>
        <begin position="1"/>
        <end position="42"/>
    </location>
</feature>
<keyword evidence="3" id="KW-1185">Reference proteome</keyword>
<proteinExistence type="predicted"/>
<evidence type="ECO:0000313" key="3">
    <source>
        <dbReference type="Proteomes" id="UP001569904"/>
    </source>
</evidence>
<name>A0ABV4R0Z6_9ACTN</name>
<protein>
    <submittedName>
        <fullName evidence="2">Uncharacterized protein</fullName>
    </submittedName>
</protein>
<feature type="compositionally biased region" description="Polar residues" evidence="1">
    <location>
        <begin position="23"/>
        <end position="33"/>
    </location>
</feature>
<organism evidence="2 3">
    <name type="scientific">Actinomadura chokoriensis</name>
    <dbReference type="NCBI Taxonomy" id="454156"/>
    <lineage>
        <taxon>Bacteria</taxon>
        <taxon>Bacillati</taxon>
        <taxon>Actinomycetota</taxon>
        <taxon>Actinomycetes</taxon>
        <taxon>Streptosporangiales</taxon>
        <taxon>Thermomonosporaceae</taxon>
        <taxon>Actinomadura</taxon>
    </lineage>
</organism>
<evidence type="ECO:0000313" key="2">
    <source>
        <dbReference type="EMBL" id="MFA1555102.1"/>
    </source>
</evidence>
<gene>
    <name evidence="2" type="ORF">SM436_15540</name>
</gene>
<comment type="caution">
    <text evidence="2">The sequence shown here is derived from an EMBL/GenBank/DDBJ whole genome shotgun (WGS) entry which is preliminary data.</text>
</comment>
<accession>A0ABV4R0Z6</accession>
<evidence type="ECO:0000256" key="1">
    <source>
        <dbReference type="SAM" id="MobiDB-lite"/>
    </source>
</evidence>
<dbReference type="Proteomes" id="UP001569904">
    <property type="component" value="Unassembled WGS sequence"/>
</dbReference>